<feature type="non-terminal residue" evidence="1">
    <location>
        <position position="89"/>
    </location>
</feature>
<gene>
    <name evidence="1" type="ORF">L9F63_015027</name>
</gene>
<dbReference type="Proteomes" id="UP001233999">
    <property type="component" value="Unassembled WGS sequence"/>
</dbReference>
<protein>
    <submittedName>
        <fullName evidence="1">Uncharacterized protein</fullName>
    </submittedName>
</protein>
<keyword evidence="2" id="KW-1185">Reference proteome</keyword>
<evidence type="ECO:0000313" key="2">
    <source>
        <dbReference type="Proteomes" id="UP001233999"/>
    </source>
</evidence>
<accession>A0AAD8EK03</accession>
<proteinExistence type="predicted"/>
<evidence type="ECO:0000313" key="1">
    <source>
        <dbReference type="EMBL" id="KAJ9593425.1"/>
    </source>
</evidence>
<sequence length="89" mass="10185">TVECFMKLFENVLQCGKNLCLSGITLHPLCCLAMQLNLISFAKFQSLETYLATMVVHYEKTNNSLEAFKQGKRLQKYEIVLSPKPLIRT</sequence>
<dbReference type="EMBL" id="JASPKZ010003442">
    <property type="protein sequence ID" value="KAJ9593425.1"/>
    <property type="molecule type" value="Genomic_DNA"/>
</dbReference>
<name>A0AAD8EK03_DIPPU</name>
<feature type="non-terminal residue" evidence="1">
    <location>
        <position position="1"/>
    </location>
</feature>
<dbReference type="AlphaFoldDB" id="A0AAD8EK03"/>
<reference evidence="1" key="1">
    <citation type="journal article" date="2023" name="IScience">
        <title>Live-bearing cockroach genome reveals convergent evolutionary mechanisms linked to viviparity in insects and beyond.</title>
        <authorList>
            <person name="Fouks B."/>
            <person name="Harrison M.C."/>
            <person name="Mikhailova A.A."/>
            <person name="Marchal E."/>
            <person name="English S."/>
            <person name="Carruthers M."/>
            <person name="Jennings E.C."/>
            <person name="Chiamaka E.L."/>
            <person name="Frigard R.A."/>
            <person name="Pippel M."/>
            <person name="Attardo G.M."/>
            <person name="Benoit J.B."/>
            <person name="Bornberg-Bauer E."/>
            <person name="Tobe S.S."/>
        </authorList>
    </citation>
    <scope>NUCLEOTIDE SEQUENCE</scope>
    <source>
        <strain evidence="1">Stay&amp;Tobe</strain>
    </source>
</reference>
<reference evidence="1" key="2">
    <citation type="submission" date="2023-05" db="EMBL/GenBank/DDBJ databases">
        <authorList>
            <person name="Fouks B."/>
        </authorList>
    </citation>
    <scope>NUCLEOTIDE SEQUENCE</scope>
    <source>
        <strain evidence="1">Stay&amp;Tobe</strain>
        <tissue evidence="1">Testes</tissue>
    </source>
</reference>
<organism evidence="1 2">
    <name type="scientific">Diploptera punctata</name>
    <name type="common">Pacific beetle cockroach</name>
    <dbReference type="NCBI Taxonomy" id="6984"/>
    <lineage>
        <taxon>Eukaryota</taxon>
        <taxon>Metazoa</taxon>
        <taxon>Ecdysozoa</taxon>
        <taxon>Arthropoda</taxon>
        <taxon>Hexapoda</taxon>
        <taxon>Insecta</taxon>
        <taxon>Pterygota</taxon>
        <taxon>Neoptera</taxon>
        <taxon>Polyneoptera</taxon>
        <taxon>Dictyoptera</taxon>
        <taxon>Blattodea</taxon>
        <taxon>Blaberoidea</taxon>
        <taxon>Blaberidae</taxon>
        <taxon>Diplopterinae</taxon>
        <taxon>Diploptera</taxon>
    </lineage>
</organism>
<comment type="caution">
    <text evidence="1">The sequence shown here is derived from an EMBL/GenBank/DDBJ whole genome shotgun (WGS) entry which is preliminary data.</text>
</comment>